<gene>
    <name evidence="1" type="ORF">B9Z19DRAFT_1095243</name>
</gene>
<proteinExistence type="predicted"/>
<dbReference type="AlphaFoldDB" id="A0A2T6ZCW1"/>
<protein>
    <submittedName>
        <fullName evidence="1">Uncharacterized protein</fullName>
    </submittedName>
</protein>
<sequence>KKAGRKGNTTSRPQDKRKICKCHSDPFFIVLVIGTWADPFPCFIGIKEPFV</sequence>
<dbReference type="EMBL" id="NESQ01000387">
    <property type="protein sequence ID" value="PUU73328.1"/>
    <property type="molecule type" value="Genomic_DNA"/>
</dbReference>
<organism evidence="1 2">
    <name type="scientific">Tuber borchii</name>
    <name type="common">White truffle</name>
    <dbReference type="NCBI Taxonomy" id="42251"/>
    <lineage>
        <taxon>Eukaryota</taxon>
        <taxon>Fungi</taxon>
        <taxon>Dikarya</taxon>
        <taxon>Ascomycota</taxon>
        <taxon>Pezizomycotina</taxon>
        <taxon>Pezizomycetes</taxon>
        <taxon>Pezizales</taxon>
        <taxon>Tuberaceae</taxon>
        <taxon>Tuber</taxon>
    </lineage>
</organism>
<evidence type="ECO:0000313" key="1">
    <source>
        <dbReference type="EMBL" id="PUU73328.1"/>
    </source>
</evidence>
<dbReference type="Proteomes" id="UP000244722">
    <property type="component" value="Unassembled WGS sequence"/>
</dbReference>
<evidence type="ECO:0000313" key="2">
    <source>
        <dbReference type="Proteomes" id="UP000244722"/>
    </source>
</evidence>
<feature type="non-terminal residue" evidence="1">
    <location>
        <position position="1"/>
    </location>
</feature>
<reference evidence="1 2" key="1">
    <citation type="submission" date="2017-04" db="EMBL/GenBank/DDBJ databases">
        <title>Draft genome sequence of Tuber borchii Vittad., a whitish edible truffle.</title>
        <authorList>
            <consortium name="DOE Joint Genome Institute"/>
            <person name="Murat C."/>
            <person name="Kuo A."/>
            <person name="Barry K.W."/>
            <person name="Clum A."/>
            <person name="Dockter R.B."/>
            <person name="Fauchery L."/>
            <person name="Iotti M."/>
            <person name="Kohler A."/>
            <person name="Labutti K."/>
            <person name="Lindquist E.A."/>
            <person name="Lipzen A."/>
            <person name="Ohm R.A."/>
            <person name="Wang M."/>
            <person name="Grigoriev I.V."/>
            <person name="Zambonelli A."/>
            <person name="Martin F.M."/>
        </authorList>
    </citation>
    <scope>NUCLEOTIDE SEQUENCE [LARGE SCALE GENOMIC DNA]</scope>
    <source>
        <strain evidence="1 2">Tbo3840</strain>
    </source>
</reference>
<accession>A0A2T6ZCW1</accession>
<comment type="caution">
    <text evidence="1">The sequence shown here is derived from an EMBL/GenBank/DDBJ whole genome shotgun (WGS) entry which is preliminary data.</text>
</comment>
<name>A0A2T6ZCW1_TUBBO</name>
<keyword evidence="2" id="KW-1185">Reference proteome</keyword>